<dbReference type="Pfam" id="PF00583">
    <property type="entry name" value="Acetyltransf_1"/>
    <property type="match status" value="1"/>
</dbReference>
<dbReference type="CDD" id="cd04301">
    <property type="entry name" value="NAT_SF"/>
    <property type="match status" value="1"/>
</dbReference>
<name>A0A8J6NHQ1_9CHLR</name>
<evidence type="ECO:0000313" key="2">
    <source>
        <dbReference type="EMBL" id="MBC8335451.1"/>
    </source>
</evidence>
<dbReference type="SUPFAM" id="SSF55729">
    <property type="entry name" value="Acyl-CoA N-acyltransferases (Nat)"/>
    <property type="match status" value="1"/>
</dbReference>
<dbReference type="Proteomes" id="UP000614469">
    <property type="component" value="Unassembled WGS sequence"/>
</dbReference>
<dbReference type="AlphaFoldDB" id="A0A8J6NHQ1"/>
<dbReference type="Gene3D" id="3.40.630.30">
    <property type="match status" value="1"/>
</dbReference>
<dbReference type="PROSITE" id="PS51186">
    <property type="entry name" value="GNAT"/>
    <property type="match status" value="1"/>
</dbReference>
<gene>
    <name evidence="2" type="ORF">H8E29_09315</name>
</gene>
<accession>A0A8J6NHQ1</accession>
<dbReference type="EMBL" id="JACNJN010000110">
    <property type="protein sequence ID" value="MBC8335451.1"/>
    <property type="molecule type" value="Genomic_DNA"/>
</dbReference>
<dbReference type="InterPro" id="IPR016181">
    <property type="entry name" value="Acyl_CoA_acyltransferase"/>
</dbReference>
<dbReference type="InterPro" id="IPR050276">
    <property type="entry name" value="MshD_Acetyltransferase"/>
</dbReference>
<evidence type="ECO:0000259" key="1">
    <source>
        <dbReference type="PROSITE" id="PS51186"/>
    </source>
</evidence>
<dbReference type="PANTHER" id="PTHR43617">
    <property type="entry name" value="L-AMINO ACID N-ACETYLTRANSFERASE"/>
    <property type="match status" value="1"/>
</dbReference>
<sequence length="291" mass="33072">MTNSYQIRPALAKDHQDIANLIFFERHVHRHLDWRHPTDWLGSPFYWVLEKNSRIVAVLACPQDKKDVIWLRLFAHAARIPALKAWDILWENAKKELAEEGDVKVASISLKGWMKNLLQLSGFVQDEQILMLSWAKERVPEWSLPEGVTIRSMTEADLSQVAEVDAAAFKPLWQNLPPMLEQAYSQAVVATVAVATEGIIGYQISTHSPFGAHLARLAIHPKIQRRGIASAILGDLLKKLLKKNIKQLSVNTQSKNKRSIALYTKNGFEPTEEEYPLFTFQIYKNGQGKEA</sequence>
<dbReference type="InterPro" id="IPR000182">
    <property type="entry name" value="GNAT_dom"/>
</dbReference>
<feature type="domain" description="N-acetyltransferase" evidence="1">
    <location>
        <begin position="148"/>
        <end position="287"/>
    </location>
</feature>
<evidence type="ECO:0000313" key="3">
    <source>
        <dbReference type="Proteomes" id="UP000614469"/>
    </source>
</evidence>
<organism evidence="2 3">
    <name type="scientific">Candidatus Desulfolinea nitratireducens</name>
    <dbReference type="NCBI Taxonomy" id="2841698"/>
    <lineage>
        <taxon>Bacteria</taxon>
        <taxon>Bacillati</taxon>
        <taxon>Chloroflexota</taxon>
        <taxon>Anaerolineae</taxon>
        <taxon>Anaerolineales</taxon>
        <taxon>Anaerolineales incertae sedis</taxon>
        <taxon>Candidatus Desulfolinea</taxon>
    </lineage>
</organism>
<comment type="caution">
    <text evidence="2">The sequence shown here is derived from an EMBL/GenBank/DDBJ whole genome shotgun (WGS) entry which is preliminary data.</text>
</comment>
<protein>
    <submittedName>
        <fullName evidence="2">GNAT family N-acetyltransferase</fullName>
    </submittedName>
</protein>
<proteinExistence type="predicted"/>
<reference evidence="2 3" key="1">
    <citation type="submission" date="2020-08" db="EMBL/GenBank/DDBJ databases">
        <title>Bridging the membrane lipid divide: bacteria of the FCB group superphylum have the potential to synthesize archaeal ether lipids.</title>
        <authorList>
            <person name="Villanueva L."/>
            <person name="Von Meijenfeldt F.A.B."/>
            <person name="Westbye A.B."/>
            <person name="Yadav S."/>
            <person name="Hopmans E.C."/>
            <person name="Dutilh B.E."/>
            <person name="Sinninghe Damste J.S."/>
        </authorList>
    </citation>
    <scope>NUCLEOTIDE SEQUENCE [LARGE SCALE GENOMIC DNA]</scope>
    <source>
        <strain evidence="2">NIOZ-UU36</strain>
    </source>
</reference>
<dbReference type="GO" id="GO:0016747">
    <property type="term" value="F:acyltransferase activity, transferring groups other than amino-acyl groups"/>
    <property type="evidence" value="ECO:0007669"/>
    <property type="project" value="InterPro"/>
</dbReference>